<dbReference type="EMBL" id="PGCJ01000323">
    <property type="protein sequence ID" value="PLW32400.1"/>
    <property type="molecule type" value="Genomic_DNA"/>
</dbReference>
<evidence type="ECO:0000256" key="1">
    <source>
        <dbReference type="SAM" id="MobiDB-lite"/>
    </source>
</evidence>
<dbReference type="Proteomes" id="UP000235388">
    <property type="component" value="Unassembled WGS sequence"/>
</dbReference>
<feature type="compositionally biased region" description="Low complexity" evidence="1">
    <location>
        <begin position="24"/>
        <end position="37"/>
    </location>
</feature>
<accession>A0A2N5U3V0</accession>
<name>A0A2N5U3V0_9BASI</name>
<protein>
    <recommendedName>
        <fullName evidence="4">BED-type domain-containing protein</fullName>
    </recommendedName>
</protein>
<evidence type="ECO:0000313" key="2">
    <source>
        <dbReference type="EMBL" id="PLW32400.1"/>
    </source>
</evidence>
<evidence type="ECO:0000313" key="3">
    <source>
        <dbReference type="Proteomes" id="UP000235388"/>
    </source>
</evidence>
<comment type="caution">
    <text evidence="2">The sequence shown here is derived from an EMBL/GenBank/DDBJ whole genome shotgun (WGS) entry which is preliminary data.</text>
</comment>
<dbReference type="AlphaFoldDB" id="A0A2N5U3V0"/>
<dbReference type="SMART" id="SM00614">
    <property type="entry name" value="ZnF_BED"/>
    <property type="match status" value="1"/>
</dbReference>
<dbReference type="OrthoDB" id="3400316at2759"/>
<proteinExistence type="predicted"/>
<feature type="region of interest" description="Disordered" evidence="1">
    <location>
        <begin position="1"/>
        <end position="39"/>
    </location>
</feature>
<reference evidence="2 3" key="1">
    <citation type="submission" date="2017-11" db="EMBL/GenBank/DDBJ databases">
        <title>De novo assembly and phasing of dikaryotic genomes from two isolates of Puccinia coronata f. sp. avenae, the causal agent of oat crown rust.</title>
        <authorList>
            <person name="Miller M.E."/>
            <person name="Zhang Y."/>
            <person name="Omidvar V."/>
            <person name="Sperschneider J."/>
            <person name="Schwessinger B."/>
            <person name="Raley C."/>
            <person name="Palmer J.M."/>
            <person name="Garnica D."/>
            <person name="Upadhyaya N."/>
            <person name="Rathjen J."/>
            <person name="Taylor J.M."/>
            <person name="Park R.F."/>
            <person name="Dodds P.N."/>
            <person name="Hirsch C.D."/>
            <person name="Kianian S.F."/>
            <person name="Figueroa M."/>
        </authorList>
    </citation>
    <scope>NUCLEOTIDE SEQUENCE [LARGE SCALE GENOMIC DNA]</scope>
    <source>
        <strain evidence="2">12NC29</strain>
    </source>
</reference>
<keyword evidence="3" id="KW-1185">Reference proteome</keyword>
<evidence type="ECO:0008006" key="4">
    <source>
        <dbReference type="Google" id="ProtNLM"/>
    </source>
</evidence>
<organism evidence="2 3">
    <name type="scientific">Puccinia coronata f. sp. avenae</name>
    <dbReference type="NCBI Taxonomy" id="200324"/>
    <lineage>
        <taxon>Eukaryota</taxon>
        <taxon>Fungi</taxon>
        <taxon>Dikarya</taxon>
        <taxon>Basidiomycota</taxon>
        <taxon>Pucciniomycotina</taxon>
        <taxon>Pucciniomycetes</taxon>
        <taxon>Pucciniales</taxon>
        <taxon>Pucciniaceae</taxon>
        <taxon>Puccinia</taxon>
    </lineage>
</organism>
<gene>
    <name evidence="2" type="ORF">PCANC_20210</name>
</gene>
<sequence>MSKKRPLPASNPPTKPQPADIEATQQNPPQAQASQSTRKSWVWKYFTPEPKADKVRCTAIMKKTGAPCNTLLAWDRSASTKSMSEHLFRIHQILDPSKVETGSHNIQLMIKKQKTNENASSSNKLTSDSLKKAIAYLIADTDLPFASGSQTWDNYPV</sequence>